<comment type="caution">
    <text evidence="3">The sequence shown here is derived from an EMBL/GenBank/DDBJ whole genome shotgun (WGS) entry which is preliminary data.</text>
</comment>
<evidence type="ECO:0000259" key="2">
    <source>
        <dbReference type="Pfam" id="PF05065"/>
    </source>
</evidence>
<reference evidence="4" key="1">
    <citation type="journal article" date="2019" name="Int. J. Syst. Evol. Microbiol.">
        <title>The Global Catalogue of Microorganisms (GCM) 10K type strain sequencing project: providing services to taxonomists for standard genome sequencing and annotation.</title>
        <authorList>
            <consortium name="The Broad Institute Genomics Platform"/>
            <consortium name="The Broad Institute Genome Sequencing Center for Infectious Disease"/>
            <person name="Wu L."/>
            <person name="Ma J."/>
        </authorList>
    </citation>
    <scope>NUCLEOTIDE SEQUENCE [LARGE SCALE GENOMIC DNA]</scope>
    <source>
        <strain evidence="4">CGMCC 1.15643</strain>
    </source>
</reference>
<evidence type="ECO:0000313" key="3">
    <source>
        <dbReference type="EMBL" id="MFC5292681.1"/>
    </source>
</evidence>
<dbReference type="Pfam" id="PF05065">
    <property type="entry name" value="Phage_capsid"/>
    <property type="match status" value="1"/>
</dbReference>
<comment type="subcellular location">
    <subcellularLocation>
        <location evidence="1">Virion</location>
    </subcellularLocation>
</comment>
<feature type="domain" description="Phage capsid-like C-terminal" evidence="2">
    <location>
        <begin position="146"/>
        <end position="443"/>
    </location>
</feature>
<dbReference type="InterPro" id="IPR024455">
    <property type="entry name" value="Phage_capsid"/>
</dbReference>
<evidence type="ECO:0000256" key="1">
    <source>
        <dbReference type="ARBA" id="ARBA00004328"/>
    </source>
</evidence>
<dbReference type="Proteomes" id="UP001595976">
    <property type="component" value="Unassembled WGS sequence"/>
</dbReference>
<dbReference type="EMBL" id="JBHSLI010000002">
    <property type="protein sequence ID" value="MFC5292681.1"/>
    <property type="molecule type" value="Genomic_DNA"/>
</dbReference>
<name>A0ABW0F2I3_9HYPH</name>
<gene>
    <name evidence="3" type="ORF">ACFPK2_06735</name>
</gene>
<evidence type="ECO:0000313" key="4">
    <source>
        <dbReference type="Proteomes" id="UP001595976"/>
    </source>
</evidence>
<dbReference type="Gene3D" id="3.30.2400.10">
    <property type="entry name" value="Major capsid protein gp5"/>
    <property type="match status" value="1"/>
</dbReference>
<dbReference type="RefSeq" id="WP_260347952.1">
    <property type="nucleotide sequence ID" value="NZ_JAOAOS010000002.1"/>
</dbReference>
<accession>A0ABW0F2I3</accession>
<keyword evidence="4" id="KW-1185">Reference proteome</keyword>
<dbReference type="NCBIfam" id="TIGR01554">
    <property type="entry name" value="major_cap_HK97"/>
    <property type="match status" value="1"/>
</dbReference>
<sequence>MNLEQLRAQLREKHGALAPLREKAMADGAPKPDFDAYEQAVKDLEAIEAKIALLERDEAIEAKASKPANAPVSGEKDTVPAVPQIKIEPAQKIGLIAAANIKAKDLGEPALKVLEDEGYGEFAKELDAGAKRMGKKTVQVGSSADGGILVPTTLQSEIIELLRPEVTFLQGGPRRVQFVGGKFKQPRGATGATAGYVGEMDKKPISSPTFEAIDMSAKKLAGIVPLTLEAKMWTVGNIEAYVRDDLRMAMGQTMDLNAYFGTGTGDAPLGILNKPGIGSYDASGFAVNPLAPTIAEIDRMASKLVLHLTLANIGQAQSWKWLMNYRTLEYLKNIRVGDNDGEFAYPSLQGASPTWKGFGVLVTNQVPINGGGTTDETTIALIDFRHVLYGDEGSMIVKSSDVATMDMGGGTLVHALQQNVMFILMETFHDFGLRLSQAVAKLTKVRWGADLDDVTA</sequence>
<organism evidence="3 4">
    <name type="scientific">Bosea minatitlanensis</name>
    <dbReference type="NCBI Taxonomy" id="128782"/>
    <lineage>
        <taxon>Bacteria</taxon>
        <taxon>Pseudomonadati</taxon>
        <taxon>Pseudomonadota</taxon>
        <taxon>Alphaproteobacteria</taxon>
        <taxon>Hyphomicrobiales</taxon>
        <taxon>Boseaceae</taxon>
        <taxon>Bosea</taxon>
    </lineage>
</organism>
<dbReference type="SUPFAM" id="SSF56563">
    <property type="entry name" value="Major capsid protein gp5"/>
    <property type="match status" value="1"/>
</dbReference>
<dbReference type="InterPro" id="IPR054612">
    <property type="entry name" value="Phage_capsid-like_C"/>
</dbReference>
<protein>
    <submittedName>
        <fullName evidence="3">Phage major capsid protein</fullName>
    </submittedName>
</protein>
<proteinExistence type="predicted"/>